<dbReference type="Proteomes" id="UP000601435">
    <property type="component" value="Unassembled WGS sequence"/>
</dbReference>
<sequence length="610" mass="66985">EEWYDAEEEHEEEYLSEDEVVDPDAVGSGEPAAPEAHPVPTAALHVHPHRAMTSDSVTTAASTTPSPSRLAVVPALSDSPEPSPPSTAPALSDLQTPPPNSKPSAEVPTPTDEKEPCARRTKQLMLEALNEECELLELLLKKKQKLAVADAGARGSNMDQTETLPMMPAEADEVLQEAKVQVGSFEQRMQQLAYEEPPQVPYFQARTLAMEADAEATEDIPVPLPQPTEKADEPETPCLSPNEAVPPQEVAQEVEEVAPEPRQKVAQEPRKKVEPPQKVAQEPREKVAPKPSHAQEPNPSQEVEASLAEADEAKVPISKGGKKRKTKQQPAKEQGATILPKKNKKKKAPSKEALGDTLDAEVPKTSKGKGKGKKKGKGKHNDPEPKATNNKKQSKEAEEEDEEPQPKATKKKRAKKAREEPQPKTTKKKRAKEAREDDEEPQPKATKKRSKEAKEEGEEPQPKANKKRSTKDAKDEGEEPPSKASKKKPGKEPSQDEILEERRMRNSRKSGAYHSARNAAIKSGLSEAEAKKKAQEVSCMRCYYVMLTLSCHEVMSCGCMHTLAVFCARTIQGIQEHEVTAGDRCRVIRVLPHVLASFSMPSFHAMQGTC</sequence>
<dbReference type="EMBL" id="CAJNJA010036355">
    <property type="protein sequence ID" value="CAE7719497.1"/>
    <property type="molecule type" value="Genomic_DNA"/>
</dbReference>
<evidence type="ECO:0000256" key="1">
    <source>
        <dbReference type="SAM" id="MobiDB-lite"/>
    </source>
</evidence>
<gene>
    <name evidence="2" type="ORF">SNEC2469_LOCUS20741</name>
</gene>
<proteinExistence type="predicted"/>
<keyword evidence="3" id="KW-1185">Reference proteome</keyword>
<reference evidence="2" key="1">
    <citation type="submission" date="2021-02" db="EMBL/GenBank/DDBJ databases">
        <authorList>
            <person name="Dougan E. K."/>
            <person name="Rhodes N."/>
            <person name="Thang M."/>
            <person name="Chan C."/>
        </authorList>
    </citation>
    <scope>NUCLEOTIDE SEQUENCE</scope>
</reference>
<organism evidence="2 3">
    <name type="scientific">Symbiodinium necroappetens</name>
    <dbReference type="NCBI Taxonomy" id="1628268"/>
    <lineage>
        <taxon>Eukaryota</taxon>
        <taxon>Sar</taxon>
        <taxon>Alveolata</taxon>
        <taxon>Dinophyceae</taxon>
        <taxon>Suessiales</taxon>
        <taxon>Symbiodiniaceae</taxon>
        <taxon>Symbiodinium</taxon>
    </lineage>
</organism>
<comment type="caution">
    <text evidence="2">The sequence shown here is derived from an EMBL/GenBank/DDBJ whole genome shotgun (WGS) entry which is preliminary data.</text>
</comment>
<feature type="compositionally biased region" description="Low complexity" evidence="1">
    <location>
        <begin position="53"/>
        <end position="80"/>
    </location>
</feature>
<feature type="compositionally biased region" description="Basic and acidic residues" evidence="1">
    <location>
        <begin position="259"/>
        <end position="288"/>
    </location>
</feature>
<accession>A0A812X5D0</accession>
<evidence type="ECO:0000313" key="3">
    <source>
        <dbReference type="Proteomes" id="UP000601435"/>
    </source>
</evidence>
<protein>
    <submittedName>
        <fullName evidence="2">Uncharacterized protein</fullName>
    </submittedName>
</protein>
<name>A0A812X5D0_9DINO</name>
<dbReference type="OrthoDB" id="445009at2759"/>
<feature type="region of interest" description="Disordered" evidence="1">
    <location>
        <begin position="1"/>
        <end position="117"/>
    </location>
</feature>
<feature type="compositionally biased region" description="Acidic residues" evidence="1">
    <location>
        <begin position="1"/>
        <end position="22"/>
    </location>
</feature>
<feature type="non-terminal residue" evidence="2">
    <location>
        <position position="610"/>
    </location>
</feature>
<feature type="compositionally biased region" description="Basic and acidic residues" evidence="1">
    <location>
        <begin position="490"/>
        <end position="504"/>
    </location>
</feature>
<feature type="compositionally biased region" description="Basic residues" evidence="1">
    <location>
        <begin position="366"/>
        <end position="378"/>
    </location>
</feature>
<dbReference type="AlphaFoldDB" id="A0A812X5D0"/>
<evidence type="ECO:0000313" key="2">
    <source>
        <dbReference type="EMBL" id="CAE7719497.1"/>
    </source>
</evidence>
<feature type="region of interest" description="Disordered" evidence="1">
    <location>
        <begin position="207"/>
        <end position="516"/>
    </location>
</feature>